<protein>
    <submittedName>
        <fullName evidence="2">Endodeoxyribonuclease RusA</fullName>
    </submittedName>
</protein>
<evidence type="ECO:0000256" key="1">
    <source>
        <dbReference type="SAM" id="MobiDB-lite"/>
    </source>
</evidence>
<name>A0A8S5P769_9CAUD</name>
<dbReference type="EMBL" id="BK015354">
    <property type="protein sequence ID" value="DAE02834.1"/>
    <property type="molecule type" value="Genomic_DNA"/>
</dbReference>
<evidence type="ECO:0000313" key="2">
    <source>
        <dbReference type="EMBL" id="DAE02834.1"/>
    </source>
</evidence>
<dbReference type="SUPFAM" id="SSF103084">
    <property type="entry name" value="Holliday junction resolvase RusA"/>
    <property type="match status" value="1"/>
</dbReference>
<sequence length="124" mass="14230">MEQIEFTLYGAPRTKKNSQRMIRAGGRIIPIPSKQYKDYEADCLRQIGGELRRKIHYPVNLKAVYYMPTRRRVDLVNLIEATCDILVAAGVLEDDNCQIVSSHDGSSVKYDKDNPRTEITITER</sequence>
<dbReference type="GO" id="GO:0006281">
    <property type="term" value="P:DNA repair"/>
    <property type="evidence" value="ECO:0007669"/>
    <property type="project" value="InterPro"/>
</dbReference>
<dbReference type="InterPro" id="IPR008822">
    <property type="entry name" value="Endonuclease_RusA-like"/>
</dbReference>
<reference evidence="2" key="1">
    <citation type="journal article" date="2021" name="Proc. Natl. Acad. Sci. U.S.A.">
        <title>A Catalog of Tens of Thousands of Viruses from Human Metagenomes Reveals Hidden Associations with Chronic Diseases.</title>
        <authorList>
            <person name="Tisza M.J."/>
            <person name="Buck C.B."/>
        </authorList>
    </citation>
    <scope>NUCLEOTIDE SEQUENCE</scope>
    <source>
        <strain evidence="2">Ctrvp54</strain>
    </source>
</reference>
<dbReference type="GO" id="GO:0006310">
    <property type="term" value="P:DNA recombination"/>
    <property type="evidence" value="ECO:0007669"/>
    <property type="project" value="InterPro"/>
</dbReference>
<accession>A0A8S5P769</accession>
<dbReference type="Gene3D" id="3.30.1330.70">
    <property type="entry name" value="Holliday junction resolvase RusA"/>
    <property type="match status" value="1"/>
</dbReference>
<proteinExistence type="predicted"/>
<feature type="region of interest" description="Disordered" evidence="1">
    <location>
        <begin position="101"/>
        <end position="124"/>
    </location>
</feature>
<feature type="compositionally biased region" description="Basic and acidic residues" evidence="1">
    <location>
        <begin position="109"/>
        <end position="124"/>
    </location>
</feature>
<dbReference type="InterPro" id="IPR036614">
    <property type="entry name" value="RusA-like_sf"/>
</dbReference>
<dbReference type="GO" id="GO:0000287">
    <property type="term" value="F:magnesium ion binding"/>
    <property type="evidence" value="ECO:0007669"/>
    <property type="project" value="InterPro"/>
</dbReference>
<dbReference type="Pfam" id="PF05866">
    <property type="entry name" value="RusA"/>
    <property type="match status" value="1"/>
</dbReference>
<organism evidence="2">
    <name type="scientific">Siphoviridae sp. ctrvp54</name>
    <dbReference type="NCBI Taxonomy" id="2825690"/>
    <lineage>
        <taxon>Viruses</taxon>
        <taxon>Duplodnaviria</taxon>
        <taxon>Heunggongvirae</taxon>
        <taxon>Uroviricota</taxon>
        <taxon>Caudoviricetes</taxon>
    </lineage>
</organism>